<evidence type="ECO:0008006" key="4">
    <source>
        <dbReference type="Google" id="ProtNLM"/>
    </source>
</evidence>
<sequence length="208" mass="22206">MKKILLVSALAFSCLFVNAQDGLKGTWFVGGQLGFGSDKSYTTSSDGIVERKINDFTVAPLVGTFISPSVAVGAALGFESGKVKIAGVQTEKSTDISIMPFARKYWNISGGLYFFGQAALPLSFGSTEYGNGETKLKVNETNIAVALAPGFDYIINDWITVETSFTVLSARYNSSKPKGGDSSNSFRFNGDTHGTEIGDLTVGVKFLF</sequence>
<keyword evidence="1" id="KW-0732">Signal</keyword>
<protein>
    <recommendedName>
        <fullName evidence="4">Outer membrane protein beta-barrel domain-containing protein</fullName>
    </recommendedName>
</protein>
<evidence type="ECO:0000256" key="1">
    <source>
        <dbReference type="SAM" id="SignalP"/>
    </source>
</evidence>
<name>A0ABV9L3C8_9BACT</name>
<accession>A0ABV9L3C8</accession>
<keyword evidence="3" id="KW-1185">Reference proteome</keyword>
<dbReference type="SUPFAM" id="SSF56925">
    <property type="entry name" value="OMPA-like"/>
    <property type="match status" value="1"/>
</dbReference>
<reference evidence="3" key="1">
    <citation type="journal article" date="2019" name="Int. J. Syst. Evol. Microbiol.">
        <title>The Global Catalogue of Microorganisms (GCM) 10K type strain sequencing project: providing services to taxonomists for standard genome sequencing and annotation.</title>
        <authorList>
            <consortium name="The Broad Institute Genomics Platform"/>
            <consortium name="The Broad Institute Genome Sequencing Center for Infectious Disease"/>
            <person name="Wu L."/>
            <person name="Ma J."/>
        </authorList>
    </citation>
    <scope>NUCLEOTIDE SEQUENCE [LARGE SCALE GENOMIC DNA]</scope>
    <source>
        <strain evidence="3">CCUG 66188</strain>
    </source>
</reference>
<organism evidence="2 3">
    <name type="scientific">Dysgonomonas termitidis</name>
    <dbReference type="NCBI Taxonomy" id="1516126"/>
    <lineage>
        <taxon>Bacteria</taxon>
        <taxon>Pseudomonadati</taxon>
        <taxon>Bacteroidota</taxon>
        <taxon>Bacteroidia</taxon>
        <taxon>Bacteroidales</taxon>
        <taxon>Dysgonomonadaceae</taxon>
        <taxon>Dysgonomonas</taxon>
    </lineage>
</organism>
<gene>
    <name evidence="2" type="ORF">ACFO6W_22600</name>
</gene>
<feature type="chain" id="PRO_5045534949" description="Outer membrane protein beta-barrel domain-containing protein" evidence="1">
    <location>
        <begin position="20"/>
        <end position="208"/>
    </location>
</feature>
<dbReference type="RefSeq" id="WP_380000755.1">
    <property type="nucleotide sequence ID" value="NZ_JBHSGN010000138.1"/>
</dbReference>
<dbReference type="EMBL" id="JBHSGN010000138">
    <property type="protein sequence ID" value="MFC4676476.1"/>
    <property type="molecule type" value="Genomic_DNA"/>
</dbReference>
<comment type="caution">
    <text evidence="2">The sequence shown here is derived from an EMBL/GenBank/DDBJ whole genome shotgun (WGS) entry which is preliminary data.</text>
</comment>
<dbReference type="InterPro" id="IPR011250">
    <property type="entry name" value="OMP/PagP_B-barrel"/>
</dbReference>
<feature type="signal peptide" evidence="1">
    <location>
        <begin position="1"/>
        <end position="19"/>
    </location>
</feature>
<evidence type="ECO:0000313" key="2">
    <source>
        <dbReference type="EMBL" id="MFC4676476.1"/>
    </source>
</evidence>
<evidence type="ECO:0000313" key="3">
    <source>
        <dbReference type="Proteomes" id="UP001596023"/>
    </source>
</evidence>
<proteinExistence type="predicted"/>
<dbReference type="Proteomes" id="UP001596023">
    <property type="component" value="Unassembled WGS sequence"/>
</dbReference>